<dbReference type="InterPro" id="IPR007692">
    <property type="entry name" value="DNA_helicase_DnaB"/>
</dbReference>
<dbReference type="PANTHER" id="PTHR30153">
    <property type="entry name" value="REPLICATIVE DNA HELICASE DNAB"/>
    <property type="match status" value="1"/>
</dbReference>
<evidence type="ECO:0000313" key="15">
    <source>
        <dbReference type="EMBL" id="MBK1468605.1"/>
    </source>
</evidence>
<dbReference type="SUPFAM" id="SSF52540">
    <property type="entry name" value="P-loop containing nucleoside triphosphate hydrolases"/>
    <property type="match status" value="1"/>
</dbReference>
<name>A0ABS1C980_9FIRM</name>
<dbReference type="GO" id="GO:0016787">
    <property type="term" value="F:hydrolase activity"/>
    <property type="evidence" value="ECO:0007669"/>
    <property type="project" value="UniProtKB-KW"/>
</dbReference>
<dbReference type="InterPro" id="IPR007693">
    <property type="entry name" value="DNA_helicase_DnaB-like_N"/>
</dbReference>
<comment type="catalytic activity">
    <reaction evidence="10 12">
        <text>ATP + H2O = ADP + phosphate + H(+)</text>
        <dbReference type="Rhea" id="RHEA:13065"/>
        <dbReference type="ChEBI" id="CHEBI:15377"/>
        <dbReference type="ChEBI" id="CHEBI:15378"/>
        <dbReference type="ChEBI" id="CHEBI:30616"/>
        <dbReference type="ChEBI" id="CHEBI:43474"/>
        <dbReference type="ChEBI" id="CHEBI:456216"/>
        <dbReference type="EC" id="5.6.2.3"/>
    </reaction>
</comment>
<evidence type="ECO:0000256" key="5">
    <source>
        <dbReference type="ARBA" id="ARBA00022801"/>
    </source>
</evidence>
<evidence type="ECO:0000313" key="16">
    <source>
        <dbReference type="Proteomes" id="UP000823123"/>
    </source>
</evidence>
<comment type="caution">
    <text evidence="15">The sequence shown here is derived from an EMBL/GenBank/DDBJ whole genome shotgun (WGS) entry which is preliminary data.</text>
</comment>
<evidence type="ECO:0000256" key="12">
    <source>
        <dbReference type="RuleBase" id="RU362085"/>
    </source>
</evidence>
<dbReference type="InterPro" id="IPR036185">
    <property type="entry name" value="DNA_heli_DnaB-like_N_sf"/>
</dbReference>
<dbReference type="Gene3D" id="3.40.50.300">
    <property type="entry name" value="P-loop containing nucleotide triphosphate hydrolases"/>
    <property type="match status" value="1"/>
</dbReference>
<dbReference type="InterPro" id="IPR016136">
    <property type="entry name" value="DNA_helicase_N/primase_C"/>
</dbReference>
<feature type="domain" description="SF4 helicase" evidence="14">
    <location>
        <begin position="172"/>
        <end position="433"/>
    </location>
</feature>
<evidence type="ECO:0000256" key="6">
    <source>
        <dbReference type="ARBA" id="ARBA00022806"/>
    </source>
</evidence>
<sequence>MHNIYDLDAEKCVLSIMITEPTKREYAFEKLKRKDFYSTWHKDIFSSILELSRENKNIDPLTITSKMEQMGFDTESNNGVLGVVEVMNTVAFSSNMESYCKIVKDKADTRNLLFILDNVKDKAYKNEDYDKVLESIESQVFELSQNENRTGLTHIKDTLKELIEILSERSENKGSVTGIPTGFVDLDRILLGMQRKDLILLAARPSVGKTALAVNIALNAAKSDYKVAIFSLEMSKSQLAQRMLSALSLVNLKQLISGDINEWDDIFEASSIIATKSIYMDDTAGISITELRSKCRRLKADGGLDFIMIDYLQLMTSEGRNENRQQEISTISRNLKALAKELDVPILALSQLSRDSEKSGRKPKLSDLRESGAIEQDADVVILLYREDYQNEEAEIKNQIELIIAKHRNGETGSVELNFIKECTRFGDIQTDRDKELFNG</sequence>
<comment type="similarity">
    <text evidence="1 12">Belongs to the helicase family. DnaB subfamily.</text>
</comment>
<evidence type="ECO:0000256" key="11">
    <source>
        <dbReference type="NCBIfam" id="TIGR00665"/>
    </source>
</evidence>
<proteinExistence type="inferred from homology"/>
<dbReference type="NCBIfam" id="TIGR00665">
    <property type="entry name" value="DnaB"/>
    <property type="match status" value="1"/>
</dbReference>
<keyword evidence="5 12" id="KW-0378">Hydrolase</keyword>
<evidence type="ECO:0000259" key="13">
    <source>
        <dbReference type="PROSITE" id="PS50162"/>
    </source>
</evidence>
<keyword evidence="3 12" id="KW-0235">DNA replication</keyword>
<dbReference type="Proteomes" id="UP000823123">
    <property type="component" value="Unassembled WGS sequence"/>
</dbReference>
<gene>
    <name evidence="15" type="primary">dnaB</name>
    <name evidence="15" type="ORF">IBJ83_04645</name>
</gene>
<feature type="domain" description="RecA family profile 1" evidence="13">
    <location>
        <begin position="175"/>
        <end position="352"/>
    </location>
</feature>
<keyword evidence="2 12" id="KW-0639">Primosome</keyword>
<dbReference type="PANTHER" id="PTHR30153:SF2">
    <property type="entry name" value="REPLICATIVE DNA HELICASE"/>
    <property type="match status" value="1"/>
</dbReference>
<evidence type="ECO:0000256" key="4">
    <source>
        <dbReference type="ARBA" id="ARBA00022741"/>
    </source>
</evidence>
<dbReference type="PROSITE" id="PS51199">
    <property type="entry name" value="SF4_HELICASE"/>
    <property type="match status" value="1"/>
</dbReference>
<evidence type="ECO:0000256" key="8">
    <source>
        <dbReference type="ARBA" id="ARBA00023125"/>
    </source>
</evidence>
<dbReference type="RefSeq" id="WP_201275567.1">
    <property type="nucleotide sequence ID" value="NZ_JACVDA010000011.1"/>
</dbReference>
<dbReference type="InterPro" id="IPR027417">
    <property type="entry name" value="P-loop_NTPase"/>
</dbReference>
<dbReference type="GO" id="GO:0003678">
    <property type="term" value="F:DNA helicase activity"/>
    <property type="evidence" value="ECO:0007669"/>
    <property type="project" value="UniProtKB-EC"/>
</dbReference>
<dbReference type="SMART" id="SM00382">
    <property type="entry name" value="AAA"/>
    <property type="match status" value="1"/>
</dbReference>
<keyword evidence="9" id="KW-0413">Isomerase</keyword>
<protein>
    <recommendedName>
        <fullName evidence="11 12">Replicative DNA helicase</fullName>
        <ecNumber evidence="11 12">5.6.2.3</ecNumber>
    </recommendedName>
</protein>
<evidence type="ECO:0000256" key="1">
    <source>
        <dbReference type="ARBA" id="ARBA00008428"/>
    </source>
</evidence>
<evidence type="ECO:0000256" key="3">
    <source>
        <dbReference type="ARBA" id="ARBA00022705"/>
    </source>
</evidence>
<dbReference type="InterPro" id="IPR020588">
    <property type="entry name" value="RecA_ATP-bd"/>
</dbReference>
<dbReference type="Pfam" id="PF00772">
    <property type="entry name" value="DnaB"/>
    <property type="match status" value="1"/>
</dbReference>
<keyword evidence="4 12" id="KW-0547">Nucleotide-binding</keyword>
<keyword evidence="8 12" id="KW-0238">DNA-binding</keyword>
<dbReference type="EC" id="5.6.2.3" evidence="11 12"/>
<evidence type="ECO:0000256" key="10">
    <source>
        <dbReference type="ARBA" id="ARBA00048954"/>
    </source>
</evidence>
<evidence type="ECO:0000256" key="2">
    <source>
        <dbReference type="ARBA" id="ARBA00022515"/>
    </source>
</evidence>
<dbReference type="EMBL" id="JACVDA010000011">
    <property type="protein sequence ID" value="MBK1468605.1"/>
    <property type="molecule type" value="Genomic_DNA"/>
</dbReference>
<keyword evidence="6 12" id="KW-0347">Helicase</keyword>
<reference evidence="15 16" key="1">
    <citation type="submission" date="2020-09" db="EMBL/GenBank/DDBJ databases">
        <title>Parvimonas S3374 sp. nov.</title>
        <authorList>
            <person name="Buhl M."/>
        </authorList>
    </citation>
    <scope>NUCLEOTIDE SEQUENCE [LARGE SCALE GENOMIC DNA]</scope>
    <source>
        <strain evidence="15 16">S3374</strain>
    </source>
</reference>
<dbReference type="Pfam" id="PF03796">
    <property type="entry name" value="DnaB_C"/>
    <property type="match status" value="1"/>
</dbReference>
<accession>A0ABS1C980</accession>
<keyword evidence="16" id="KW-1185">Reference proteome</keyword>
<comment type="function">
    <text evidence="12">The main replicative DNA helicase, it participates in initiation and elongation during chromosome replication. Travels ahead of the DNA replisome, separating dsDNA into templates for DNA synthesis. A processive ATP-dependent 5'-3' DNA helicase it has DNA-dependent ATPase activity.</text>
</comment>
<dbReference type="InterPro" id="IPR003593">
    <property type="entry name" value="AAA+_ATPase"/>
</dbReference>
<dbReference type="PROSITE" id="PS50162">
    <property type="entry name" value="RECA_2"/>
    <property type="match status" value="1"/>
</dbReference>
<evidence type="ECO:0000256" key="7">
    <source>
        <dbReference type="ARBA" id="ARBA00022840"/>
    </source>
</evidence>
<evidence type="ECO:0000256" key="9">
    <source>
        <dbReference type="ARBA" id="ARBA00023235"/>
    </source>
</evidence>
<organism evidence="15 16">
    <name type="scientific">Parvimonas parva</name>
    <dbReference type="NCBI Taxonomy" id="2769485"/>
    <lineage>
        <taxon>Bacteria</taxon>
        <taxon>Bacillati</taxon>
        <taxon>Bacillota</taxon>
        <taxon>Tissierellia</taxon>
        <taxon>Tissierellales</taxon>
        <taxon>Peptoniphilaceae</taxon>
        <taxon>Parvimonas</taxon>
    </lineage>
</organism>
<dbReference type="SUPFAM" id="SSF48024">
    <property type="entry name" value="N-terminal domain of DnaB helicase"/>
    <property type="match status" value="1"/>
</dbReference>
<keyword evidence="7 12" id="KW-0067">ATP-binding</keyword>
<dbReference type="CDD" id="cd00984">
    <property type="entry name" value="DnaB_C"/>
    <property type="match status" value="1"/>
</dbReference>
<evidence type="ECO:0000259" key="14">
    <source>
        <dbReference type="PROSITE" id="PS51199"/>
    </source>
</evidence>
<dbReference type="InterPro" id="IPR007694">
    <property type="entry name" value="DNA_helicase_DnaB-like_C"/>
</dbReference>
<dbReference type="Gene3D" id="1.10.860.10">
    <property type="entry name" value="DNAb Helicase, Chain A"/>
    <property type="match status" value="1"/>
</dbReference>